<dbReference type="Proteomes" id="UP000033054">
    <property type="component" value="Chromosome"/>
</dbReference>
<name>A0A0E3ZT29_9BACT</name>
<evidence type="ECO:0000256" key="1">
    <source>
        <dbReference type="ARBA" id="ARBA00007689"/>
    </source>
</evidence>
<feature type="domain" description="YCII-related" evidence="2">
    <location>
        <begin position="6"/>
        <end position="115"/>
    </location>
</feature>
<evidence type="ECO:0000259" key="2">
    <source>
        <dbReference type="Pfam" id="PF03795"/>
    </source>
</evidence>
<accession>A0A0E3ZT29</accession>
<dbReference type="STRING" id="1379870.SD10_00865"/>
<protein>
    <submittedName>
        <fullName evidence="3">Transcription initiation protein</fullName>
    </submittedName>
</protein>
<gene>
    <name evidence="3" type="ORF">SD10_00865</name>
</gene>
<dbReference type="HOGENOM" id="CLU_130902_4_1_10"/>
<dbReference type="PANTHER" id="PTHR35174:SF3">
    <property type="entry name" value="BLL7171 PROTEIN"/>
    <property type="match status" value="1"/>
</dbReference>
<dbReference type="AlphaFoldDB" id="A0A0E3ZT29"/>
<proteinExistence type="inferred from homology"/>
<dbReference type="SUPFAM" id="SSF54909">
    <property type="entry name" value="Dimeric alpha+beta barrel"/>
    <property type="match status" value="1"/>
</dbReference>
<dbReference type="PATRIC" id="fig|1379870.5.peg.185"/>
<evidence type="ECO:0000313" key="3">
    <source>
        <dbReference type="EMBL" id="AKD53670.1"/>
    </source>
</evidence>
<keyword evidence="4" id="KW-1185">Reference proteome</keyword>
<reference evidence="3 4" key="1">
    <citation type="journal article" date="2014" name="Curr. Microbiol.">
        <title>Spirosoma radiotolerans sp. nov., a gamma-radiation-resistant bacterium isolated from gamma ray-irradiated soil.</title>
        <authorList>
            <person name="Lee J.J."/>
            <person name="Srinivasan S."/>
            <person name="Lim S."/>
            <person name="Joe M."/>
            <person name="Im S."/>
            <person name="Bae S.I."/>
            <person name="Park K.R."/>
            <person name="Han J.H."/>
            <person name="Park S.H."/>
            <person name="Joo B.M."/>
            <person name="Park S.J."/>
            <person name="Kim M.K."/>
        </authorList>
    </citation>
    <scope>NUCLEOTIDE SEQUENCE [LARGE SCALE GENOMIC DNA]</scope>
    <source>
        <strain evidence="3 4">DG5A</strain>
    </source>
</reference>
<dbReference type="RefSeq" id="WP_046375255.1">
    <property type="nucleotide sequence ID" value="NZ_CP010429.1"/>
</dbReference>
<dbReference type="InterPro" id="IPR005545">
    <property type="entry name" value="YCII"/>
</dbReference>
<dbReference type="Gene3D" id="3.30.70.1060">
    <property type="entry name" value="Dimeric alpha+beta barrel"/>
    <property type="match status" value="1"/>
</dbReference>
<organism evidence="3 4">
    <name type="scientific">Spirosoma radiotolerans</name>
    <dbReference type="NCBI Taxonomy" id="1379870"/>
    <lineage>
        <taxon>Bacteria</taxon>
        <taxon>Pseudomonadati</taxon>
        <taxon>Bacteroidota</taxon>
        <taxon>Cytophagia</taxon>
        <taxon>Cytophagales</taxon>
        <taxon>Cytophagaceae</taxon>
        <taxon>Spirosoma</taxon>
    </lineage>
</organism>
<dbReference type="OrthoDB" id="7782105at2"/>
<sequence>MDEFALIMRHEDGKKIASPEQIQQWMKQTMEWIDGITAPTEFVSGIGLPFDKARVVTTKNSRTLITNGPFGEIKETLGGLIIIKANSLQEALEVAKGCPILQEEGNSVEVRQISEHSSSNS</sequence>
<dbReference type="Pfam" id="PF03795">
    <property type="entry name" value="YCII"/>
    <property type="match status" value="1"/>
</dbReference>
<dbReference type="EMBL" id="CP010429">
    <property type="protein sequence ID" value="AKD53670.1"/>
    <property type="molecule type" value="Genomic_DNA"/>
</dbReference>
<evidence type="ECO:0000313" key="4">
    <source>
        <dbReference type="Proteomes" id="UP000033054"/>
    </source>
</evidence>
<dbReference type="KEGG" id="srd:SD10_00865"/>
<dbReference type="InterPro" id="IPR011008">
    <property type="entry name" value="Dimeric_a/b-barrel"/>
</dbReference>
<comment type="similarity">
    <text evidence="1">Belongs to the YciI family.</text>
</comment>
<dbReference type="PANTHER" id="PTHR35174">
    <property type="entry name" value="BLL7171 PROTEIN-RELATED"/>
    <property type="match status" value="1"/>
</dbReference>